<accession>A0A6A6BQW7</accession>
<keyword evidence="4" id="KW-1185">Reference proteome</keyword>
<dbReference type="Pfam" id="PF05347">
    <property type="entry name" value="Complex1_LYR"/>
    <property type="match status" value="1"/>
</dbReference>
<dbReference type="GeneID" id="54294000"/>
<proteinExistence type="predicted"/>
<organism evidence="3 4">
    <name type="scientific">Aplosporella prunicola CBS 121167</name>
    <dbReference type="NCBI Taxonomy" id="1176127"/>
    <lineage>
        <taxon>Eukaryota</taxon>
        <taxon>Fungi</taxon>
        <taxon>Dikarya</taxon>
        <taxon>Ascomycota</taxon>
        <taxon>Pezizomycotina</taxon>
        <taxon>Dothideomycetes</taxon>
        <taxon>Dothideomycetes incertae sedis</taxon>
        <taxon>Botryosphaeriales</taxon>
        <taxon>Aplosporellaceae</taxon>
        <taxon>Aplosporella</taxon>
    </lineage>
</organism>
<dbReference type="AlphaFoldDB" id="A0A6A6BQW7"/>
<dbReference type="Proteomes" id="UP000799438">
    <property type="component" value="Unassembled WGS sequence"/>
</dbReference>
<dbReference type="EMBL" id="ML995477">
    <property type="protein sequence ID" value="KAF2145823.1"/>
    <property type="molecule type" value="Genomic_DNA"/>
</dbReference>
<dbReference type="RefSeq" id="XP_033401535.1">
    <property type="nucleotide sequence ID" value="XM_033536504.1"/>
</dbReference>
<feature type="domain" description="Complex 1 LYR protein" evidence="2">
    <location>
        <begin position="17"/>
        <end position="73"/>
    </location>
</feature>
<dbReference type="InterPro" id="IPR008011">
    <property type="entry name" value="Complex1_LYR_dom"/>
</dbReference>
<dbReference type="InterPro" id="IPR046896">
    <property type="entry name" value="Cup1-like_N"/>
</dbReference>
<dbReference type="OrthoDB" id="3925971at2759"/>
<sequence length="292" mass="33489">MPKFLVPKQSSQHRVAAIALYRALLTQCAAVPLPDEQRTALANIARNKFRKTANMHSTPQLKLAFSTGYEALKLLDRLEHEADTKAKTEISELLALTPHYLTRTPMPRHAQPPRDFVPEATLPAGQRFLETRPRAQVSGRRRVPVLVNANKFPFLRSTKPQPRSLSRILTYRIKQRQGWMDTLGDSAELAALAKEEDHWDSLVDEMDGVEEEEDDQPNWGAVPREVTAHVGRKLQKQKEKSMMLAHQMQEIVLKERELAAKEKREKWLKKKEERLARREARLKEGSGEVTNE</sequence>
<dbReference type="CDD" id="cd20273">
    <property type="entry name" value="Complex1_LYR_unchar"/>
    <property type="match status" value="1"/>
</dbReference>
<feature type="coiled-coil region" evidence="1">
    <location>
        <begin position="244"/>
        <end position="288"/>
    </location>
</feature>
<protein>
    <recommendedName>
        <fullName evidence="2">Complex 1 LYR protein domain-containing protein</fullName>
    </recommendedName>
</protein>
<evidence type="ECO:0000313" key="4">
    <source>
        <dbReference type="Proteomes" id="UP000799438"/>
    </source>
</evidence>
<evidence type="ECO:0000313" key="3">
    <source>
        <dbReference type="EMBL" id="KAF2145823.1"/>
    </source>
</evidence>
<evidence type="ECO:0000256" key="1">
    <source>
        <dbReference type="SAM" id="Coils"/>
    </source>
</evidence>
<evidence type="ECO:0000259" key="2">
    <source>
        <dbReference type="Pfam" id="PF05347"/>
    </source>
</evidence>
<keyword evidence="1" id="KW-0175">Coiled coil</keyword>
<gene>
    <name evidence="3" type="ORF">K452DRAFT_221209</name>
</gene>
<name>A0A6A6BQW7_9PEZI</name>
<reference evidence="3" key="1">
    <citation type="journal article" date="2020" name="Stud. Mycol.">
        <title>101 Dothideomycetes genomes: a test case for predicting lifestyles and emergence of pathogens.</title>
        <authorList>
            <person name="Haridas S."/>
            <person name="Albert R."/>
            <person name="Binder M."/>
            <person name="Bloem J."/>
            <person name="Labutti K."/>
            <person name="Salamov A."/>
            <person name="Andreopoulos B."/>
            <person name="Baker S."/>
            <person name="Barry K."/>
            <person name="Bills G."/>
            <person name="Bluhm B."/>
            <person name="Cannon C."/>
            <person name="Castanera R."/>
            <person name="Culley D."/>
            <person name="Daum C."/>
            <person name="Ezra D."/>
            <person name="Gonzalez J."/>
            <person name="Henrissat B."/>
            <person name="Kuo A."/>
            <person name="Liang C."/>
            <person name="Lipzen A."/>
            <person name="Lutzoni F."/>
            <person name="Magnuson J."/>
            <person name="Mondo S."/>
            <person name="Nolan M."/>
            <person name="Ohm R."/>
            <person name="Pangilinan J."/>
            <person name="Park H.-J."/>
            <person name="Ramirez L."/>
            <person name="Alfaro M."/>
            <person name="Sun H."/>
            <person name="Tritt A."/>
            <person name="Yoshinaga Y."/>
            <person name="Zwiers L.-H."/>
            <person name="Turgeon B."/>
            <person name="Goodwin S."/>
            <person name="Spatafora J."/>
            <person name="Crous P."/>
            <person name="Grigoriev I."/>
        </authorList>
    </citation>
    <scope>NUCLEOTIDE SEQUENCE</scope>
    <source>
        <strain evidence="3">CBS 121167</strain>
    </source>
</reference>